<keyword evidence="2" id="KW-0175">Coiled coil</keyword>
<dbReference type="GO" id="GO:0031267">
    <property type="term" value="F:small GTPase binding"/>
    <property type="evidence" value="ECO:0007669"/>
    <property type="project" value="InterPro"/>
</dbReference>
<evidence type="ECO:0000313" key="6">
    <source>
        <dbReference type="EMBL" id="CAJ0579080.1"/>
    </source>
</evidence>
<dbReference type="PANTHER" id="PTHR45857">
    <property type="entry name" value="FORMIN-LIKE PROTEIN"/>
    <property type="match status" value="1"/>
</dbReference>
<comment type="similarity">
    <text evidence="1">Belongs to the formin homology family.</text>
</comment>
<dbReference type="Pfam" id="PF02181">
    <property type="entry name" value="FH2"/>
    <property type="match status" value="1"/>
</dbReference>
<evidence type="ECO:0000259" key="5">
    <source>
        <dbReference type="PROSITE" id="PS51444"/>
    </source>
</evidence>
<feature type="compositionally biased region" description="Polar residues" evidence="3">
    <location>
        <begin position="512"/>
        <end position="526"/>
    </location>
</feature>
<protein>
    <submittedName>
        <fullName evidence="6">Uncharacterized protein</fullName>
    </submittedName>
</protein>
<dbReference type="GO" id="GO:0008360">
    <property type="term" value="P:regulation of cell shape"/>
    <property type="evidence" value="ECO:0007669"/>
    <property type="project" value="TreeGrafter"/>
</dbReference>
<organism evidence="6 7">
    <name type="scientific">Mesorhabditis spiculigera</name>
    <dbReference type="NCBI Taxonomy" id="96644"/>
    <lineage>
        <taxon>Eukaryota</taxon>
        <taxon>Metazoa</taxon>
        <taxon>Ecdysozoa</taxon>
        <taxon>Nematoda</taxon>
        <taxon>Chromadorea</taxon>
        <taxon>Rhabditida</taxon>
        <taxon>Rhabditina</taxon>
        <taxon>Rhabditomorpha</taxon>
        <taxon>Rhabditoidea</taxon>
        <taxon>Rhabditidae</taxon>
        <taxon>Mesorhabditinae</taxon>
        <taxon>Mesorhabditis</taxon>
    </lineage>
</organism>
<proteinExistence type="inferred from homology"/>
<feature type="region of interest" description="Disordered" evidence="3">
    <location>
        <begin position="815"/>
        <end position="846"/>
    </location>
</feature>
<dbReference type="InterPro" id="IPR010473">
    <property type="entry name" value="GTPase-bd"/>
</dbReference>
<dbReference type="GO" id="GO:0005829">
    <property type="term" value="C:cytosol"/>
    <property type="evidence" value="ECO:0007669"/>
    <property type="project" value="TreeGrafter"/>
</dbReference>
<evidence type="ECO:0000259" key="4">
    <source>
        <dbReference type="PROSITE" id="PS51232"/>
    </source>
</evidence>
<evidence type="ECO:0000256" key="3">
    <source>
        <dbReference type="SAM" id="MobiDB-lite"/>
    </source>
</evidence>
<dbReference type="EMBL" id="CATQJA010002655">
    <property type="protein sequence ID" value="CAJ0579080.1"/>
    <property type="molecule type" value="Genomic_DNA"/>
</dbReference>
<dbReference type="InterPro" id="IPR010472">
    <property type="entry name" value="FH3_dom"/>
</dbReference>
<keyword evidence="7" id="KW-1185">Reference proteome</keyword>
<feature type="domain" description="FH2" evidence="5">
    <location>
        <begin position="445"/>
        <end position="837"/>
    </location>
</feature>
<dbReference type="InterPro" id="IPR043592">
    <property type="entry name" value="FMNL_animal"/>
</dbReference>
<dbReference type="PROSITE" id="PS51444">
    <property type="entry name" value="FH2"/>
    <property type="match status" value="1"/>
</dbReference>
<dbReference type="GO" id="GO:0030866">
    <property type="term" value="P:cortical actin cytoskeleton organization"/>
    <property type="evidence" value="ECO:0007669"/>
    <property type="project" value="TreeGrafter"/>
</dbReference>
<dbReference type="InterPro" id="IPR016024">
    <property type="entry name" value="ARM-type_fold"/>
</dbReference>
<dbReference type="Pfam" id="PF06371">
    <property type="entry name" value="Drf_GBD"/>
    <property type="match status" value="1"/>
</dbReference>
<dbReference type="GO" id="GO:0016477">
    <property type="term" value="P:cell migration"/>
    <property type="evidence" value="ECO:0007669"/>
    <property type="project" value="TreeGrafter"/>
</dbReference>
<dbReference type="InterPro" id="IPR015425">
    <property type="entry name" value="FH2_Formin"/>
</dbReference>
<dbReference type="Gene3D" id="1.25.10.10">
    <property type="entry name" value="Leucine-rich Repeat Variant"/>
    <property type="match status" value="1"/>
</dbReference>
<gene>
    <name evidence="6" type="ORF">MSPICULIGERA_LOCUS17313</name>
</gene>
<feature type="region of interest" description="Disordered" evidence="3">
    <location>
        <begin position="498"/>
        <end position="526"/>
    </location>
</feature>
<dbReference type="SMART" id="SM00498">
    <property type="entry name" value="FH2"/>
    <property type="match status" value="1"/>
</dbReference>
<dbReference type="Proteomes" id="UP001177023">
    <property type="component" value="Unassembled WGS sequence"/>
</dbReference>
<dbReference type="Pfam" id="PF06367">
    <property type="entry name" value="Drf_FH3"/>
    <property type="match status" value="1"/>
</dbReference>
<feature type="region of interest" description="Disordered" evidence="3">
    <location>
        <begin position="878"/>
        <end position="924"/>
    </location>
</feature>
<feature type="non-terminal residue" evidence="6">
    <location>
        <position position="924"/>
    </location>
</feature>
<feature type="compositionally biased region" description="Basic and acidic residues" evidence="3">
    <location>
        <begin position="815"/>
        <end position="838"/>
    </location>
</feature>
<evidence type="ECO:0000256" key="2">
    <source>
        <dbReference type="SAM" id="Coils"/>
    </source>
</evidence>
<dbReference type="InterPro" id="IPR042201">
    <property type="entry name" value="FH2_Formin_sf"/>
</dbReference>
<comment type="caution">
    <text evidence="6">The sequence shown here is derived from an EMBL/GenBank/DDBJ whole genome shotgun (WGS) entry which is preliminary data.</text>
</comment>
<feature type="coiled-coil region" evidence="2">
    <location>
        <begin position="334"/>
        <end position="436"/>
    </location>
</feature>
<dbReference type="Gene3D" id="1.20.58.2220">
    <property type="entry name" value="Formin, FH2 domain"/>
    <property type="match status" value="1"/>
</dbReference>
<dbReference type="PANTHER" id="PTHR45857:SF4">
    <property type="entry name" value="FORMIN-LIKE PROTEIN"/>
    <property type="match status" value="1"/>
</dbReference>
<dbReference type="InterPro" id="IPR011989">
    <property type="entry name" value="ARM-like"/>
</dbReference>
<sequence length="924" mass="105570">MMTATAGPSDMPDPEIVLERFEKLLCKNGFNLAPEKLRDMRDMPVEKKWQVLRNQDETPSESESKSPAYYLSHLSTCSDWKSLKKSLKKTDGSSALSMLKRMEISLRTNTVEWVYTFLDPPHNGLKVLVDYMDCLLAEASDLPKAPAEPETPHKMSKSELKLKEKGAMLFEELHACICCFRAVMNNKKGLHSVFEMPQSIYQMVRTIPHSNLRTKTLIVQMLATICLVHGGQELVDVAFERFQKDHHESKKFEGLCDIIRNPGEYNVEFLCSAIQFLNVFINCSDDFNQRVHFHFHFKLLGIEDFIESQRDSASEELQAKLAAYDESIIEVGQLLDDRRDKEEYMEEKKKLEEQLSSVREQKQELESIIIADRNTLNNTIKKLIIERDQIEAQYEKDKGSWQKTLSEKDREAMTLEKKLNQRIQELENLQKQQELGPASNDVVQMKKAFHTKNDLRCLNWNPMMPNQAKDTVFAQLNDDALIEKLNFSALEEHFMVASNPNKKAPASRDRSPGSSGSQQNASTLDRNRQQQILLVKRALPSADDIMSAVHLYDMNVLGVEEIEKILSILPTPEEKSKIDDLKARNLFDSLPQADRYISQLGDIERIQAKLRWMQFIHEFPPLLSALSSDLSKLQTASASLHQCKGFHKVLEVVLAYGNYLNGGKRGSVYGFKLSSLDEVCSMHSRDKSVQLMNILYDEIEKNWPTALKFTEELKPTADATKIELDIIRSEVKRLVTQWNQVKMERTTKGDECPENLRKFVDENGPSIVKLEEDTQKAIKAYEDVVNFYGDSLKTTSPAAFFGRIVKFSRSFTDAGEEKKRQEAAKKKAEEQAHEERGRPNGLKKGMNSVMGELAARLGTKNEKRDSRLDIKSVQHGDFDKLLQGLNTSPYVPEGVRRKGRSSSRPSANRVAPKPVLVDDDRERH</sequence>
<dbReference type="SMART" id="SM01139">
    <property type="entry name" value="Drf_FH3"/>
    <property type="match status" value="1"/>
</dbReference>
<dbReference type="InterPro" id="IPR014768">
    <property type="entry name" value="GBD/FH3_dom"/>
</dbReference>
<dbReference type="SMART" id="SM01140">
    <property type="entry name" value="Drf_GBD"/>
    <property type="match status" value="1"/>
</dbReference>
<dbReference type="GO" id="GO:0051015">
    <property type="term" value="F:actin filament binding"/>
    <property type="evidence" value="ECO:0007669"/>
    <property type="project" value="TreeGrafter"/>
</dbReference>
<dbReference type="SUPFAM" id="SSF48371">
    <property type="entry name" value="ARM repeat"/>
    <property type="match status" value="1"/>
</dbReference>
<reference evidence="6" key="1">
    <citation type="submission" date="2023-06" db="EMBL/GenBank/DDBJ databases">
        <authorList>
            <person name="Delattre M."/>
        </authorList>
    </citation>
    <scope>NUCLEOTIDE SEQUENCE</scope>
    <source>
        <strain evidence="6">AF72</strain>
    </source>
</reference>
<dbReference type="PROSITE" id="PS51232">
    <property type="entry name" value="GBD_FH3"/>
    <property type="match status" value="1"/>
</dbReference>
<evidence type="ECO:0000313" key="7">
    <source>
        <dbReference type="Proteomes" id="UP001177023"/>
    </source>
</evidence>
<feature type="domain" description="GBD/FH3" evidence="4">
    <location>
        <begin position="9"/>
        <end position="419"/>
    </location>
</feature>
<dbReference type="SUPFAM" id="SSF101447">
    <property type="entry name" value="Formin homology 2 domain (FH2 domain)"/>
    <property type="match status" value="1"/>
</dbReference>
<evidence type="ECO:0000256" key="1">
    <source>
        <dbReference type="ARBA" id="ARBA00023449"/>
    </source>
</evidence>
<name>A0AA36GB41_9BILA</name>
<dbReference type="AlphaFoldDB" id="A0AA36GB41"/>
<accession>A0AA36GB41</accession>